<comment type="caution">
    <text evidence="4">The sequence shown here is derived from an EMBL/GenBank/DDBJ whole genome shotgun (WGS) entry which is preliminary data.</text>
</comment>
<protein>
    <submittedName>
        <fullName evidence="4">Homoserine O-acetyltransferase</fullName>
    </submittedName>
</protein>
<evidence type="ECO:0000256" key="2">
    <source>
        <dbReference type="PIRSR" id="PIRSR000443-1"/>
    </source>
</evidence>
<dbReference type="InterPro" id="IPR000073">
    <property type="entry name" value="AB_hydrolase_1"/>
</dbReference>
<dbReference type="SUPFAM" id="SSF53474">
    <property type="entry name" value="alpha/beta-Hydrolases"/>
    <property type="match status" value="1"/>
</dbReference>
<dbReference type="AlphaFoldDB" id="A0A2T6C5V0"/>
<proteinExistence type="predicted"/>
<feature type="domain" description="AB hydrolase-1" evidence="3">
    <location>
        <begin position="40"/>
        <end position="157"/>
    </location>
</feature>
<evidence type="ECO:0000313" key="4">
    <source>
        <dbReference type="EMBL" id="PTX63684.1"/>
    </source>
</evidence>
<dbReference type="GO" id="GO:0009086">
    <property type="term" value="P:methionine biosynthetic process"/>
    <property type="evidence" value="ECO:0007669"/>
    <property type="project" value="TreeGrafter"/>
</dbReference>
<accession>A0A2T6C5V0</accession>
<dbReference type="GO" id="GO:0009092">
    <property type="term" value="P:homoserine metabolic process"/>
    <property type="evidence" value="ECO:0007669"/>
    <property type="project" value="TreeGrafter"/>
</dbReference>
<dbReference type="GO" id="GO:0004414">
    <property type="term" value="F:homoserine O-acetyltransferase activity"/>
    <property type="evidence" value="ECO:0007669"/>
    <property type="project" value="TreeGrafter"/>
</dbReference>
<dbReference type="Proteomes" id="UP000244090">
    <property type="component" value="Unassembled WGS sequence"/>
</dbReference>
<keyword evidence="1 4" id="KW-0808">Transferase</keyword>
<dbReference type="PANTHER" id="PTHR32268:SF11">
    <property type="entry name" value="HOMOSERINE O-ACETYLTRANSFERASE"/>
    <property type="match status" value="1"/>
</dbReference>
<name>A0A2T6C5V0_9FLAO</name>
<dbReference type="EMBL" id="QBKT01000001">
    <property type="protein sequence ID" value="PTX63684.1"/>
    <property type="molecule type" value="Genomic_DNA"/>
</dbReference>
<dbReference type="PIRSF" id="PIRSF000443">
    <property type="entry name" value="Homoser_Ac_trans"/>
    <property type="match status" value="1"/>
</dbReference>
<dbReference type="Gene3D" id="3.40.50.1820">
    <property type="entry name" value="alpha/beta hydrolase"/>
    <property type="match status" value="1"/>
</dbReference>
<reference evidence="4 5" key="1">
    <citation type="submission" date="2018-04" db="EMBL/GenBank/DDBJ databases">
        <title>Genomic Encyclopedia of Archaeal and Bacterial Type Strains, Phase II (KMG-II): from individual species to whole genera.</title>
        <authorList>
            <person name="Goeker M."/>
        </authorList>
    </citation>
    <scope>NUCLEOTIDE SEQUENCE [LARGE SCALE GENOMIC DNA]</scope>
    <source>
        <strain evidence="4 5">DSM 25731</strain>
    </source>
</reference>
<keyword evidence="5" id="KW-1185">Reference proteome</keyword>
<feature type="active site" evidence="2">
    <location>
        <position position="272"/>
    </location>
</feature>
<gene>
    <name evidence="4" type="ORF">C8N46_101287</name>
</gene>
<dbReference type="PANTHER" id="PTHR32268">
    <property type="entry name" value="HOMOSERINE O-ACETYLTRANSFERASE"/>
    <property type="match status" value="1"/>
</dbReference>
<evidence type="ECO:0000259" key="3">
    <source>
        <dbReference type="Pfam" id="PF00561"/>
    </source>
</evidence>
<feature type="active site" description="Nucleophile" evidence="2">
    <location>
        <position position="129"/>
    </location>
</feature>
<dbReference type="RefSeq" id="WP_245896685.1">
    <property type="nucleotide sequence ID" value="NZ_QBKT01000001.1"/>
</dbReference>
<feature type="active site" evidence="2">
    <location>
        <position position="305"/>
    </location>
</feature>
<sequence length="330" mass="37513">MAAQKTAHITISNFFTESGAYYPNLKLSYQLVGSDDANAPIVLVNHALTGNSEVTGENGWWNSLIGDDKCIDTNHFKILSFDIPGNGFSAEVGLIEHYKDFVARDIAKIFLRGLENLQIKKLFAAIGGSLGGGIAWEMAVLEPNLIQNLIPIASDWKSTDWLIGNCFLQERILENSNNPIEDARIHAMLCYRTPFSLKVKFQRTQHKEKNIFNTESWLAHHGKKLQQRYQLAAYKLMNQLLKTIDITRGRTSLEEVASKITGNIHIISINSDLFFSPDEDLETYRRLQRFKENVYHDEIQSIHGHDAFLIEYGQLSLILRNIFQVQKSSI</sequence>
<evidence type="ECO:0000313" key="5">
    <source>
        <dbReference type="Proteomes" id="UP000244090"/>
    </source>
</evidence>
<dbReference type="InterPro" id="IPR029058">
    <property type="entry name" value="AB_hydrolase_fold"/>
</dbReference>
<dbReference type="Pfam" id="PF00561">
    <property type="entry name" value="Abhydrolase_1"/>
    <property type="match status" value="1"/>
</dbReference>
<dbReference type="InterPro" id="IPR008220">
    <property type="entry name" value="HAT_MetX-like"/>
</dbReference>
<evidence type="ECO:0000256" key="1">
    <source>
        <dbReference type="ARBA" id="ARBA00022679"/>
    </source>
</evidence>
<organism evidence="4 5">
    <name type="scientific">Kordia periserrulae</name>
    <dbReference type="NCBI Taxonomy" id="701523"/>
    <lineage>
        <taxon>Bacteria</taxon>
        <taxon>Pseudomonadati</taxon>
        <taxon>Bacteroidota</taxon>
        <taxon>Flavobacteriia</taxon>
        <taxon>Flavobacteriales</taxon>
        <taxon>Flavobacteriaceae</taxon>
        <taxon>Kordia</taxon>
    </lineage>
</organism>